<dbReference type="PANTHER" id="PTHR23339">
    <property type="entry name" value="TYROSINE SPECIFIC PROTEIN PHOSPHATASE AND DUAL SPECIFICITY PROTEIN PHOSPHATASE"/>
    <property type="match status" value="1"/>
</dbReference>
<evidence type="ECO:0000259" key="2">
    <source>
        <dbReference type="PROSITE" id="PS50054"/>
    </source>
</evidence>
<feature type="domain" description="Tyrosine-protein phosphatase" evidence="2">
    <location>
        <begin position="1"/>
        <end position="123"/>
    </location>
</feature>
<dbReference type="InterPro" id="IPR029021">
    <property type="entry name" value="Prot-tyrosine_phosphatase-like"/>
</dbReference>
<dbReference type="Pfam" id="PF22784">
    <property type="entry name" value="PTP-SAK"/>
    <property type="match status" value="1"/>
</dbReference>
<dbReference type="PROSITE" id="PS00383">
    <property type="entry name" value="TYR_PHOSPHATASE_1"/>
    <property type="match status" value="1"/>
</dbReference>
<evidence type="ECO:0000256" key="1">
    <source>
        <dbReference type="ARBA" id="ARBA00022801"/>
    </source>
</evidence>
<dbReference type="FunFam" id="3.90.190.10:FF:000157">
    <property type="entry name" value="Protein-tyrosine phosphatase"/>
    <property type="match status" value="1"/>
</dbReference>
<dbReference type="InterPro" id="IPR020422">
    <property type="entry name" value="TYR_PHOSPHATASE_DUAL_dom"/>
</dbReference>
<dbReference type="Gene3D" id="3.90.190.10">
    <property type="entry name" value="Protein tyrosine phosphatase superfamily"/>
    <property type="match status" value="1"/>
</dbReference>
<dbReference type="SMART" id="SM00404">
    <property type="entry name" value="PTPc_motif"/>
    <property type="match status" value="1"/>
</dbReference>
<dbReference type="Proteomes" id="UP001445076">
    <property type="component" value="Unassembled WGS sequence"/>
</dbReference>
<organism evidence="4 5">
    <name type="scientific">Cherax quadricarinatus</name>
    <name type="common">Australian red claw crayfish</name>
    <dbReference type="NCBI Taxonomy" id="27406"/>
    <lineage>
        <taxon>Eukaryota</taxon>
        <taxon>Metazoa</taxon>
        <taxon>Ecdysozoa</taxon>
        <taxon>Arthropoda</taxon>
        <taxon>Crustacea</taxon>
        <taxon>Multicrustacea</taxon>
        <taxon>Malacostraca</taxon>
        <taxon>Eumalacostraca</taxon>
        <taxon>Eucarida</taxon>
        <taxon>Decapoda</taxon>
        <taxon>Pleocyemata</taxon>
        <taxon>Astacidea</taxon>
        <taxon>Parastacoidea</taxon>
        <taxon>Parastacidae</taxon>
        <taxon>Cherax</taxon>
    </lineage>
</organism>
<dbReference type="InterPro" id="IPR000387">
    <property type="entry name" value="Tyr_Pase_dom"/>
</dbReference>
<dbReference type="AlphaFoldDB" id="A0AAW0Y8Q5"/>
<dbReference type="PROSITE" id="PS50054">
    <property type="entry name" value="TYR_PHOSPHATASE_DUAL"/>
    <property type="match status" value="1"/>
</dbReference>
<dbReference type="PROSITE" id="PS50056">
    <property type="entry name" value="TYR_PHOSPHATASE_2"/>
    <property type="match status" value="1"/>
</dbReference>
<comment type="caution">
    <text evidence="4">The sequence shown here is derived from an EMBL/GenBank/DDBJ whole genome shotgun (WGS) entry which is preliminary data.</text>
</comment>
<reference evidence="4 5" key="1">
    <citation type="journal article" date="2024" name="BMC Genomics">
        <title>Genome assembly of redclaw crayfish (Cherax quadricarinatus) provides insights into its immune adaptation and hypoxia tolerance.</title>
        <authorList>
            <person name="Liu Z."/>
            <person name="Zheng J."/>
            <person name="Li H."/>
            <person name="Fang K."/>
            <person name="Wang S."/>
            <person name="He J."/>
            <person name="Zhou D."/>
            <person name="Weng S."/>
            <person name="Chi M."/>
            <person name="Gu Z."/>
            <person name="He J."/>
            <person name="Li F."/>
            <person name="Wang M."/>
        </authorList>
    </citation>
    <scope>NUCLEOTIDE SEQUENCE [LARGE SCALE GENOMIC DNA]</scope>
    <source>
        <strain evidence="4">ZL_2023a</strain>
    </source>
</reference>
<keyword evidence="1" id="KW-0378">Hydrolase</keyword>
<dbReference type="InterPro" id="IPR003595">
    <property type="entry name" value="Tyr_Pase_cat"/>
</dbReference>
<dbReference type="InterPro" id="IPR050561">
    <property type="entry name" value="PTP"/>
</dbReference>
<keyword evidence="5" id="KW-1185">Reference proteome</keyword>
<name>A0AAW0Y8Q5_CHEQU</name>
<dbReference type="EMBL" id="JARKIK010000014">
    <property type="protein sequence ID" value="KAK8747771.1"/>
    <property type="molecule type" value="Genomic_DNA"/>
</dbReference>
<dbReference type="InterPro" id="IPR057023">
    <property type="entry name" value="PTP-SAK"/>
</dbReference>
<feature type="non-terminal residue" evidence="4">
    <location>
        <position position="1"/>
    </location>
</feature>
<evidence type="ECO:0008006" key="6">
    <source>
        <dbReference type="Google" id="ProtNLM"/>
    </source>
</evidence>
<dbReference type="InterPro" id="IPR016130">
    <property type="entry name" value="Tyr_Pase_AS"/>
</dbReference>
<gene>
    <name evidence="4" type="ORF">OTU49_016593</name>
</gene>
<protein>
    <recommendedName>
        <fullName evidence="6">Dual specificity protein phosphatase 23</fullName>
    </recommendedName>
</protein>
<evidence type="ECO:0000313" key="5">
    <source>
        <dbReference type="Proteomes" id="UP001445076"/>
    </source>
</evidence>
<evidence type="ECO:0000313" key="4">
    <source>
        <dbReference type="EMBL" id="KAK8747771.1"/>
    </source>
</evidence>
<sequence length="123" mass="14152">RKEGVDVIVTLSDETPPHRSANKLFKCHLIHIEEFEDPSMEQISKFISICDEANREKKVVCVHCRMGRGRTGVLLACYLMKYYGQAPGEAICNVRLMRPGSVETREQERAVKNFRDYLAWGHL</sequence>
<dbReference type="GO" id="GO:0016791">
    <property type="term" value="F:phosphatase activity"/>
    <property type="evidence" value="ECO:0007669"/>
    <property type="project" value="UniProtKB-ARBA"/>
</dbReference>
<evidence type="ECO:0000259" key="3">
    <source>
        <dbReference type="PROSITE" id="PS50056"/>
    </source>
</evidence>
<accession>A0AAW0Y8Q5</accession>
<feature type="domain" description="Tyrosine specific protein phosphatases" evidence="3">
    <location>
        <begin position="44"/>
        <end position="109"/>
    </location>
</feature>
<proteinExistence type="predicted"/>
<dbReference type="SUPFAM" id="SSF52799">
    <property type="entry name" value="(Phosphotyrosine protein) phosphatases II"/>
    <property type="match status" value="1"/>
</dbReference>